<proteinExistence type="predicted"/>
<evidence type="ECO:0000313" key="2">
    <source>
        <dbReference type="EMBL" id="KAI3851988.1"/>
    </source>
</evidence>
<dbReference type="Proteomes" id="UP001202328">
    <property type="component" value="Unassembled WGS sequence"/>
</dbReference>
<reference evidence="2" key="1">
    <citation type="submission" date="2022-04" db="EMBL/GenBank/DDBJ databases">
        <title>A functionally conserved STORR gene fusion in Papaver species that diverged 16.8 million years ago.</title>
        <authorList>
            <person name="Catania T."/>
        </authorList>
    </citation>
    <scope>NUCLEOTIDE SEQUENCE</scope>
    <source>
        <strain evidence="2">S-188037</strain>
    </source>
</reference>
<organism evidence="2 3">
    <name type="scientific">Papaver atlanticum</name>
    <dbReference type="NCBI Taxonomy" id="357466"/>
    <lineage>
        <taxon>Eukaryota</taxon>
        <taxon>Viridiplantae</taxon>
        <taxon>Streptophyta</taxon>
        <taxon>Embryophyta</taxon>
        <taxon>Tracheophyta</taxon>
        <taxon>Spermatophyta</taxon>
        <taxon>Magnoliopsida</taxon>
        <taxon>Ranunculales</taxon>
        <taxon>Papaveraceae</taxon>
        <taxon>Papaveroideae</taxon>
        <taxon>Papaver</taxon>
    </lineage>
</organism>
<evidence type="ECO:0000313" key="3">
    <source>
        <dbReference type="Proteomes" id="UP001202328"/>
    </source>
</evidence>
<protein>
    <submittedName>
        <fullName evidence="2">Uncharacterized protein</fullName>
    </submittedName>
</protein>
<feature type="region of interest" description="Disordered" evidence="1">
    <location>
        <begin position="1"/>
        <end position="50"/>
    </location>
</feature>
<dbReference type="EMBL" id="JAJJMB010015809">
    <property type="protein sequence ID" value="KAI3851988.1"/>
    <property type="molecule type" value="Genomic_DNA"/>
</dbReference>
<dbReference type="AlphaFoldDB" id="A0AAD4X7A2"/>
<accession>A0AAD4X7A2</accession>
<gene>
    <name evidence="2" type="ORF">MKW98_019987</name>
</gene>
<feature type="compositionally biased region" description="Basic and acidic residues" evidence="1">
    <location>
        <begin position="1"/>
        <end position="10"/>
    </location>
</feature>
<keyword evidence="3" id="KW-1185">Reference proteome</keyword>
<comment type="caution">
    <text evidence="2">The sequence shown here is derived from an EMBL/GenBank/DDBJ whole genome shotgun (WGS) entry which is preliminary data.</text>
</comment>
<name>A0AAD4X7A2_9MAGN</name>
<feature type="compositionally biased region" description="Polar residues" evidence="1">
    <location>
        <begin position="33"/>
        <end position="44"/>
    </location>
</feature>
<sequence>METTEGEIHLDLSTQPSTECLNGMTYTGVPRTRNPTPQYSNRPQGNRLDQPEFSELVKRESTTEDLDAGQAGAAQVQGLGFARCGVIATWAAMAYERILSVASNR</sequence>
<evidence type="ECO:0000256" key="1">
    <source>
        <dbReference type="SAM" id="MobiDB-lite"/>
    </source>
</evidence>